<dbReference type="Gene3D" id="3.80.10.10">
    <property type="entry name" value="Ribonuclease Inhibitor"/>
    <property type="match status" value="3"/>
</dbReference>
<feature type="domain" description="F-box" evidence="2">
    <location>
        <begin position="373"/>
        <end position="420"/>
    </location>
</feature>
<evidence type="ECO:0000313" key="4">
    <source>
        <dbReference type="Proteomes" id="UP000663828"/>
    </source>
</evidence>
<dbReference type="InterPro" id="IPR032675">
    <property type="entry name" value="LRR_dom_sf"/>
</dbReference>
<evidence type="ECO:0000259" key="2">
    <source>
        <dbReference type="PROSITE" id="PS50181"/>
    </source>
</evidence>
<sequence>MDFIEPIIIIFGSIERISRLNFNIPVTLKILTKATSLAQSVNVKRNSLNTCCHRYFVILLDTIENDLMTHLQATDEVLVIYLRELINPEHKQKRLVNNEKHLSIIITADIVQFLRNEGQRLEEMKQNSLSSFYYHKAKTLRYWIMPFTMIDVCHILLISLNSTPKEIESAQQCIQEICKSIGFESIIIHTISHYFPNNENEFILRPDLKILFDNADWDKIYHILKSLAPIRLYLYGNEHSIENKWSNLMISTETRIMANEDDWCALVNKEPLDNVNRWAILAEYSSTWQIKRVSSINLFDFEENLAFHSALRQAHITFNERKCQFTNHLFNWYENYVNQSVFQTKSQLTSGENITINLRNLHDSTQQPIRQSQQSLLKLPVELLHRILDDVDTMTILRGLRCVCTKLYSVVNSFNRYKLDSTSLSSNDIKLIHQLIQPENIISLHLISDNRSASNKIDLLHSRFNISQFTKLRSLALHSLVDNKLEKFLQNVNCSSLISLSIRLNDVQSVRVESFLIQFLTKSTLRKLYLCADEPIHDRIFCRMGHRLEYLKVNQCTFTQYFNLLQYLPHLRTFSMEKCIIKQPDRLQMLKSDNQICHHQMESVSIEECQLTMDNLLLITTLTPSLIHLKIVSNISDTDAFTLVTDVSRLEEFVQSQLPRLRKFEFFFSFERNAQNEMISLDSFVTPFRTSYWLNDKHWVVASAYVMNDPEIWLYTLPICVQHRMTKPMYEISSVDNDGHLIINYQHDYSHISQENKDEQTGTALNLHFCRVKNEGARYIAHTLRLNQTITQLDLEECFIGLEGIRYLSDALRENTTLKTLNLSGNSICDDAILFLAESLLYNAILVTLNLGWNQIRNNGLRYLTDVLKQNKTLEALDLRWNSIGYASAPYLIDALGRNTREETVRYRRAVSHLIRKLDRRLIPFLALLEIARFGFQVAIGHVLLTSYKADLKLTPDENNWATSAFFIAYAPIS</sequence>
<dbReference type="SMART" id="SM00368">
    <property type="entry name" value="LRR_RI"/>
    <property type="match status" value="4"/>
</dbReference>
<dbReference type="PROSITE" id="PS50181">
    <property type="entry name" value="FBOX"/>
    <property type="match status" value="1"/>
</dbReference>
<reference evidence="3" key="1">
    <citation type="submission" date="2021-02" db="EMBL/GenBank/DDBJ databases">
        <authorList>
            <person name="Nowell W R."/>
        </authorList>
    </citation>
    <scope>NUCLEOTIDE SEQUENCE</scope>
</reference>
<proteinExistence type="predicted"/>
<dbReference type="EMBL" id="CAJNOR010005456">
    <property type="protein sequence ID" value="CAF1563228.1"/>
    <property type="molecule type" value="Genomic_DNA"/>
</dbReference>
<dbReference type="PANTHER" id="PTHR24111">
    <property type="entry name" value="LEUCINE-RICH REPEAT-CONTAINING PROTEIN 34"/>
    <property type="match status" value="1"/>
</dbReference>
<gene>
    <name evidence="3" type="ORF">XAT740_LOCUS43804</name>
</gene>
<name>A0A815XYA4_ADIRI</name>
<keyword evidence="4" id="KW-1185">Reference proteome</keyword>
<evidence type="ECO:0000313" key="3">
    <source>
        <dbReference type="EMBL" id="CAF1563228.1"/>
    </source>
</evidence>
<keyword evidence="1" id="KW-0677">Repeat</keyword>
<dbReference type="SUPFAM" id="SSF52047">
    <property type="entry name" value="RNI-like"/>
    <property type="match status" value="2"/>
</dbReference>
<dbReference type="InterPro" id="IPR001810">
    <property type="entry name" value="F-box_dom"/>
</dbReference>
<dbReference type="InterPro" id="IPR001611">
    <property type="entry name" value="Leu-rich_rpt"/>
</dbReference>
<accession>A0A815XYA4</accession>
<dbReference type="InterPro" id="IPR052201">
    <property type="entry name" value="LRR-containing_regulator"/>
</dbReference>
<protein>
    <recommendedName>
        <fullName evidence="2">F-box domain-containing protein</fullName>
    </recommendedName>
</protein>
<dbReference type="AlphaFoldDB" id="A0A815XYA4"/>
<organism evidence="3 4">
    <name type="scientific">Adineta ricciae</name>
    <name type="common">Rotifer</name>
    <dbReference type="NCBI Taxonomy" id="249248"/>
    <lineage>
        <taxon>Eukaryota</taxon>
        <taxon>Metazoa</taxon>
        <taxon>Spiralia</taxon>
        <taxon>Gnathifera</taxon>
        <taxon>Rotifera</taxon>
        <taxon>Eurotatoria</taxon>
        <taxon>Bdelloidea</taxon>
        <taxon>Adinetida</taxon>
        <taxon>Adinetidae</taxon>
        <taxon>Adineta</taxon>
    </lineage>
</organism>
<dbReference type="SMART" id="SM00256">
    <property type="entry name" value="FBOX"/>
    <property type="match status" value="1"/>
</dbReference>
<evidence type="ECO:0000256" key="1">
    <source>
        <dbReference type="ARBA" id="ARBA00022737"/>
    </source>
</evidence>
<comment type="caution">
    <text evidence="3">The sequence shown here is derived from an EMBL/GenBank/DDBJ whole genome shotgun (WGS) entry which is preliminary data.</text>
</comment>
<dbReference type="Pfam" id="PF13516">
    <property type="entry name" value="LRR_6"/>
    <property type="match status" value="3"/>
</dbReference>
<dbReference type="PANTHER" id="PTHR24111:SF0">
    <property type="entry name" value="LEUCINE-RICH REPEAT-CONTAINING PROTEIN"/>
    <property type="match status" value="1"/>
</dbReference>
<dbReference type="Pfam" id="PF00646">
    <property type="entry name" value="F-box"/>
    <property type="match status" value="1"/>
</dbReference>
<dbReference type="Proteomes" id="UP000663828">
    <property type="component" value="Unassembled WGS sequence"/>
</dbReference>